<accession>A0A6H9WRS9</accession>
<evidence type="ECO:0000313" key="3">
    <source>
        <dbReference type="Proteomes" id="UP000431744"/>
    </source>
</evidence>
<dbReference type="EMBL" id="WBJY01000001">
    <property type="protein sequence ID" value="KAB1649040.1"/>
    <property type="molecule type" value="Genomic_DNA"/>
</dbReference>
<evidence type="ECO:0000313" key="2">
    <source>
        <dbReference type="EMBL" id="KAB1649040.1"/>
    </source>
</evidence>
<dbReference type="InterPro" id="IPR037401">
    <property type="entry name" value="SnoaL-like"/>
</dbReference>
<dbReference type="InterPro" id="IPR032710">
    <property type="entry name" value="NTF2-like_dom_sf"/>
</dbReference>
<organism evidence="2 3">
    <name type="scientific">Pseudoclavibacter endophyticus</name>
    <dbReference type="NCBI Taxonomy" id="1778590"/>
    <lineage>
        <taxon>Bacteria</taxon>
        <taxon>Bacillati</taxon>
        <taxon>Actinomycetota</taxon>
        <taxon>Actinomycetes</taxon>
        <taxon>Micrococcales</taxon>
        <taxon>Microbacteriaceae</taxon>
        <taxon>Pseudoclavibacter</taxon>
    </lineage>
</organism>
<name>A0A6H9WRS9_9MICO</name>
<dbReference type="Proteomes" id="UP000431744">
    <property type="component" value="Unassembled WGS sequence"/>
</dbReference>
<proteinExistence type="predicted"/>
<evidence type="ECO:0000259" key="1">
    <source>
        <dbReference type="Pfam" id="PF13577"/>
    </source>
</evidence>
<dbReference type="RefSeq" id="WP_158027601.1">
    <property type="nucleotide sequence ID" value="NZ_BMHG01000001.1"/>
</dbReference>
<dbReference type="AlphaFoldDB" id="A0A6H9WRS9"/>
<dbReference type="Gene3D" id="3.10.450.50">
    <property type="match status" value="1"/>
</dbReference>
<dbReference type="OrthoDB" id="9180262at2"/>
<keyword evidence="3" id="KW-1185">Reference proteome</keyword>
<comment type="caution">
    <text evidence="2">The sequence shown here is derived from an EMBL/GenBank/DDBJ whole genome shotgun (WGS) entry which is preliminary data.</text>
</comment>
<dbReference type="Pfam" id="PF13577">
    <property type="entry name" value="SnoaL_4"/>
    <property type="match status" value="1"/>
</dbReference>
<sequence length="138" mass="14940">MLTTEDRLDIAETLALHAHLVDADQLDRIDELFTPDAVYDMTAPGIGVFEGLDTICAAAAQLSASGHAPIAHFLTNIILTSTGEDEATALSKCLMIMATGTTQGVTYDDTLRRDQGHWRISHRVITPAGRPVATREEH</sequence>
<feature type="domain" description="SnoaL-like" evidence="1">
    <location>
        <begin position="4"/>
        <end position="123"/>
    </location>
</feature>
<gene>
    <name evidence="2" type="ORF">F8O04_01780</name>
</gene>
<protein>
    <submittedName>
        <fullName evidence="2">Nuclear transport factor 2 family protein</fullName>
    </submittedName>
</protein>
<dbReference type="SUPFAM" id="SSF54427">
    <property type="entry name" value="NTF2-like"/>
    <property type="match status" value="1"/>
</dbReference>
<reference evidence="2 3" key="1">
    <citation type="submission" date="2019-09" db="EMBL/GenBank/DDBJ databases">
        <title>Phylogeny of genus Pseudoclavibacter and closely related genus.</title>
        <authorList>
            <person name="Li Y."/>
        </authorList>
    </citation>
    <scope>NUCLEOTIDE SEQUENCE [LARGE SCALE GENOMIC DNA]</scope>
    <source>
        <strain evidence="2 3">EGI 60007</strain>
    </source>
</reference>